<dbReference type="InterPro" id="IPR034660">
    <property type="entry name" value="DinB/YfiT-like"/>
</dbReference>
<gene>
    <name evidence="1" type="ORF">KR76_01415</name>
</gene>
<name>A0A0J9YH38_NOCSI</name>
<dbReference type="GO" id="GO:0046872">
    <property type="term" value="F:metal ion binding"/>
    <property type="evidence" value="ECO:0007669"/>
    <property type="project" value="InterPro"/>
</dbReference>
<dbReference type="InterPro" id="IPR017517">
    <property type="entry name" value="Maleyloyr_isom"/>
</dbReference>
<dbReference type="RefSeq" id="WP_038676100.1">
    <property type="nucleotide sequence ID" value="NZ_BJMC01000025.1"/>
</dbReference>
<dbReference type="Proteomes" id="UP000030300">
    <property type="component" value="Chromosome"/>
</dbReference>
<dbReference type="EMBL" id="CP009896">
    <property type="protein sequence ID" value="AIY15761.1"/>
    <property type="molecule type" value="Genomic_DNA"/>
</dbReference>
<evidence type="ECO:0000313" key="2">
    <source>
        <dbReference type="Proteomes" id="UP000030300"/>
    </source>
</evidence>
<dbReference type="KEGG" id="psim:KR76_01415"/>
<keyword evidence="2" id="KW-1185">Reference proteome</keyword>
<dbReference type="eggNOG" id="ENOG5030UXH">
    <property type="taxonomic scope" value="Bacteria"/>
</dbReference>
<dbReference type="Pfam" id="PF11716">
    <property type="entry name" value="MDMPI_N"/>
    <property type="match status" value="1"/>
</dbReference>
<reference evidence="1 2" key="1">
    <citation type="journal article" date="2015" name="Genome Announc.">
        <title>Complete Genome Sequence of Steroid-Transforming Nocardioides simplex VKM Ac-2033D.</title>
        <authorList>
            <person name="Shtratnikova V.Y."/>
            <person name="Schelkunov M.I."/>
            <person name="Pekov Y.A."/>
            <person name="Fokina V.V."/>
            <person name="Logacheva M.D."/>
            <person name="Sokolov S.L."/>
            <person name="Bragin E.Y."/>
            <person name="Ashapkin V.V."/>
            <person name="Donova M.V."/>
        </authorList>
    </citation>
    <scope>NUCLEOTIDE SEQUENCE [LARGE SCALE GENOMIC DNA]</scope>
    <source>
        <strain evidence="1 2">VKM Ac-2033D</strain>
    </source>
</reference>
<dbReference type="Gene3D" id="1.20.120.450">
    <property type="entry name" value="dinb family like domain"/>
    <property type="match status" value="1"/>
</dbReference>
<accession>A0A0J9YH38</accession>
<sequence>MTTSTTTGAVRRSALDRRTAMTLAAEEYRRFAAALERLDAADWERPTDCPAWDVRQVAAHVVGMEAMAAGIREGARQRRVATADAAASGVAFIDALTDLQVRERAGHDPARLAAEARALAPRAARGRRLTPFVVRRMRMPVPQVVGGVAEVWTLGYLVDVILTRDTWMHRVDIATATGTPLDPTAGHDGRIVADVVAEWAGRHRTPYRLTLTGPAGGTWHAGTDGPEVELDAVQFCRVLSGRGSGAGLLATAVPF</sequence>
<dbReference type="GeneID" id="96607653"/>
<evidence type="ECO:0000313" key="1">
    <source>
        <dbReference type="EMBL" id="AIY15761.1"/>
    </source>
</evidence>
<protein>
    <submittedName>
        <fullName evidence="1">Uncharacterized protein</fullName>
    </submittedName>
</protein>
<dbReference type="InterPro" id="IPR024344">
    <property type="entry name" value="MDMPI_metal-binding"/>
</dbReference>
<organism evidence="1 2">
    <name type="scientific">Nocardioides simplex</name>
    <name type="common">Arthrobacter simplex</name>
    <dbReference type="NCBI Taxonomy" id="2045"/>
    <lineage>
        <taxon>Bacteria</taxon>
        <taxon>Bacillati</taxon>
        <taxon>Actinomycetota</taxon>
        <taxon>Actinomycetes</taxon>
        <taxon>Propionibacteriales</taxon>
        <taxon>Nocardioidaceae</taxon>
        <taxon>Pimelobacter</taxon>
    </lineage>
</organism>
<dbReference type="NCBIfam" id="TIGR03083">
    <property type="entry name" value="maleylpyruvate isomerase family mycothiol-dependent enzyme"/>
    <property type="match status" value="1"/>
</dbReference>
<dbReference type="SUPFAM" id="SSF109854">
    <property type="entry name" value="DinB/YfiT-like putative metalloenzymes"/>
    <property type="match status" value="1"/>
</dbReference>
<dbReference type="STRING" id="2045.KR76_01415"/>
<proteinExistence type="predicted"/>
<dbReference type="AlphaFoldDB" id="A0A0J9YH38"/>